<organism evidence="1 2">
    <name type="scientific">Decorospora gaudefroyi</name>
    <dbReference type="NCBI Taxonomy" id="184978"/>
    <lineage>
        <taxon>Eukaryota</taxon>
        <taxon>Fungi</taxon>
        <taxon>Dikarya</taxon>
        <taxon>Ascomycota</taxon>
        <taxon>Pezizomycotina</taxon>
        <taxon>Dothideomycetes</taxon>
        <taxon>Pleosporomycetidae</taxon>
        <taxon>Pleosporales</taxon>
        <taxon>Pleosporineae</taxon>
        <taxon>Pleosporaceae</taxon>
        <taxon>Decorospora</taxon>
    </lineage>
</organism>
<accession>A0A6A5KVI2</accession>
<sequence length="269" mass="30851">MTNPRPILETQSDSPLLKLPAELRNQIYEYILSPLHTQLNLCNPSWDKRYSAGFAPWLNTFTLSSVCHQLRTEYRPLALRAQNILLDRSTFPRYLHSVYATPEDVSHSPQHLSLFLLNPREHLLVFDLWPLLRFHHLASPGRSSVTIRPGGNPGRKRIRHIVEFLKHDDPRWIGQLRSGNITSVMLHARGCPSEYGSLSGLTRIVIVFHTGSEPPYLTEEVVLPDFVVCHEGVLDRFGHYVGFAKRPRLDIHAAVEGRCNLVWPRYPMS</sequence>
<gene>
    <name evidence="1" type="ORF">BDW02DRAFT_576945</name>
</gene>
<dbReference type="InterPro" id="IPR038883">
    <property type="entry name" value="AN11006-like"/>
</dbReference>
<dbReference type="AlphaFoldDB" id="A0A6A5KVI2"/>
<dbReference type="OrthoDB" id="5413827at2759"/>
<reference evidence="1" key="1">
    <citation type="submission" date="2020-01" db="EMBL/GenBank/DDBJ databases">
        <authorList>
            <consortium name="DOE Joint Genome Institute"/>
            <person name="Haridas S."/>
            <person name="Albert R."/>
            <person name="Binder M."/>
            <person name="Bloem J."/>
            <person name="Labutti K."/>
            <person name="Salamov A."/>
            <person name="Andreopoulos B."/>
            <person name="Baker S.E."/>
            <person name="Barry K."/>
            <person name="Bills G."/>
            <person name="Bluhm B.H."/>
            <person name="Cannon C."/>
            <person name="Castanera R."/>
            <person name="Culley D.E."/>
            <person name="Daum C."/>
            <person name="Ezra D."/>
            <person name="Gonzalez J.B."/>
            <person name="Henrissat B."/>
            <person name="Kuo A."/>
            <person name="Liang C."/>
            <person name="Lipzen A."/>
            <person name="Lutzoni F."/>
            <person name="Magnuson J."/>
            <person name="Mondo S."/>
            <person name="Nolan M."/>
            <person name="Ohm R."/>
            <person name="Pangilinan J."/>
            <person name="Park H.-J."/>
            <person name="Ramirez L."/>
            <person name="Alfaro M."/>
            <person name="Sun H."/>
            <person name="Tritt A."/>
            <person name="Yoshinaga Y."/>
            <person name="Zwiers L.-H."/>
            <person name="Turgeon B.G."/>
            <person name="Goodwin S.B."/>
            <person name="Spatafora J.W."/>
            <person name="Crous P.W."/>
            <person name="Grigoriev I.V."/>
        </authorList>
    </citation>
    <scope>NUCLEOTIDE SEQUENCE</scope>
    <source>
        <strain evidence="1">P77</strain>
    </source>
</reference>
<keyword evidence="2" id="KW-1185">Reference proteome</keyword>
<evidence type="ECO:0008006" key="3">
    <source>
        <dbReference type="Google" id="ProtNLM"/>
    </source>
</evidence>
<name>A0A6A5KVI2_9PLEO</name>
<proteinExistence type="predicted"/>
<evidence type="ECO:0000313" key="1">
    <source>
        <dbReference type="EMBL" id="KAF1837663.1"/>
    </source>
</evidence>
<dbReference type="Proteomes" id="UP000800040">
    <property type="component" value="Unassembled WGS sequence"/>
</dbReference>
<protein>
    <recommendedName>
        <fullName evidence="3">F-box domain-containing protein</fullName>
    </recommendedName>
</protein>
<dbReference type="PANTHER" id="PTHR42085">
    <property type="entry name" value="F-BOX DOMAIN-CONTAINING PROTEIN"/>
    <property type="match status" value="1"/>
</dbReference>
<dbReference type="PANTHER" id="PTHR42085:SF1">
    <property type="entry name" value="F-BOX DOMAIN-CONTAINING PROTEIN"/>
    <property type="match status" value="1"/>
</dbReference>
<dbReference type="EMBL" id="ML975259">
    <property type="protein sequence ID" value="KAF1837663.1"/>
    <property type="molecule type" value="Genomic_DNA"/>
</dbReference>
<evidence type="ECO:0000313" key="2">
    <source>
        <dbReference type="Proteomes" id="UP000800040"/>
    </source>
</evidence>